<gene>
    <name evidence="2" type="ORF">CITCOLO1_LOCUS18616</name>
</gene>
<feature type="transmembrane region" description="Helical" evidence="1">
    <location>
        <begin position="75"/>
        <end position="101"/>
    </location>
</feature>
<accession>A0ABP0Z145</accession>
<evidence type="ECO:0000256" key="1">
    <source>
        <dbReference type="SAM" id="Phobius"/>
    </source>
</evidence>
<protein>
    <submittedName>
        <fullName evidence="2">Uncharacterized protein</fullName>
    </submittedName>
</protein>
<sequence length="110" mass="12113">MIHLLLSFAEKLDCEVQWQHLAELPSLNAGMAFRFTPIVAEAFSLASIIERLNNAVTIFSFKLGLPGFDVTRNGIALASAIIFSYPLLFLLVTGVHIQLILDDSLQVLQA</sequence>
<organism evidence="2 3">
    <name type="scientific">Citrullus colocynthis</name>
    <name type="common">colocynth</name>
    <dbReference type="NCBI Taxonomy" id="252529"/>
    <lineage>
        <taxon>Eukaryota</taxon>
        <taxon>Viridiplantae</taxon>
        <taxon>Streptophyta</taxon>
        <taxon>Embryophyta</taxon>
        <taxon>Tracheophyta</taxon>
        <taxon>Spermatophyta</taxon>
        <taxon>Magnoliopsida</taxon>
        <taxon>eudicotyledons</taxon>
        <taxon>Gunneridae</taxon>
        <taxon>Pentapetalae</taxon>
        <taxon>rosids</taxon>
        <taxon>fabids</taxon>
        <taxon>Cucurbitales</taxon>
        <taxon>Cucurbitaceae</taxon>
        <taxon>Benincaseae</taxon>
        <taxon>Citrullus</taxon>
    </lineage>
</organism>
<keyword evidence="1" id="KW-0472">Membrane</keyword>
<dbReference type="Proteomes" id="UP001642487">
    <property type="component" value="Chromosome 7"/>
</dbReference>
<keyword evidence="3" id="KW-1185">Reference proteome</keyword>
<keyword evidence="1" id="KW-1133">Transmembrane helix</keyword>
<keyword evidence="1" id="KW-0812">Transmembrane</keyword>
<name>A0ABP0Z145_9ROSI</name>
<dbReference type="EMBL" id="OZ021741">
    <property type="protein sequence ID" value="CAK9326274.1"/>
    <property type="molecule type" value="Genomic_DNA"/>
</dbReference>
<proteinExistence type="predicted"/>
<evidence type="ECO:0000313" key="3">
    <source>
        <dbReference type="Proteomes" id="UP001642487"/>
    </source>
</evidence>
<reference evidence="2 3" key="1">
    <citation type="submission" date="2024-03" db="EMBL/GenBank/DDBJ databases">
        <authorList>
            <person name="Gkanogiannis A."/>
            <person name="Becerra Lopez-Lavalle L."/>
        </authorList>
    </citation>
    <scope>NUCLEOTIDE SEQUENCE [LARGE SCALE GENOMIC DNA]</scope>
</reference>
<evidence type="ECO:0000313" key="2">
    <source>
        <dbReference type="EMBL" id="CAK9326274.1"/>
    </source>
</evidence>